<dbReference type="InterPro" id="IPR041231">
    <property type="entry name" value="FlgA_N"/>
</dbReference>
<evidence type="ECO:0000313" key="9">
    <source>
        <dbReference type="EMBL" id="QUN07533.1"/>
    </source>
</evidence>
<dbReference type="EMBL" id="CP073587">
    <property type="protein sequence ID" value="QUN07533.1"/>
    <property type="molecule type" value="Genomic_DNA"/>
</dbReference>
<evidence type="ECO:0000256" key="2">
    <source>
        <dbReference type="ARBA" id="ARBA00010474"/>
    </source>
</evidence>
<keyword evidence="9" id="KW-0969">Cilium</keyword>
<dbReference type="Gene3D" id="3.90.1210.10">
    <property type="entry name" value="Antifreeze-like/N-acetylneuraminic acid synthase C-terminal domain"/>
    <property type="match status" value="1"/>
</dbReference>
<dbReference type="Gene3D" id="2.30.30.760">
    <property type="match status" value="1"/>
</dbReference>
<reference evidence="9 10" key="1">
    <citation type="submission" date="2021-04" db="EMBL/GenBank/DDBJ databases">
        <title>Novel species identification of genus Shewanella.</title>
        <authorList>
            <person name="Liu G."/>
        </authorList>
    </citation>
    <scope>NUCLEOTIDE SEQUENCE [LARGE SCALE GENOMIC DNA]</scope>
    <source>
        <strain evidence="9 10">FJAT-54481</strain>
    </source>
</reference>
<dbReference type="SMART" id="SM00858">
    <property type="entry name" value="SAF"/>
    <property type="match status" value="1"/>
</dbReference>
<evidence type="ECO:0000256" key="1">
    <source>
        <dbReference type="ARBA" id="ARBA00004418"/>
    </source>
</evidence>
<keyword evidence="9" id="KW-0282">Flagellum</keyword>
<feature type="chain" id="PRO_5044969600" description="Flagella basal body P-ring formation protein FlgA" evidence="7">
    <location>
        <begin position="22"/>
        <end position="235"/>
    </location>
</feature>
<dbReference type="Proteomes" id="UP000679575">
    <property type="component" value="Chromosome"/>
</dbReference>
<sequence>MKLNLAYIFLAIVAFSSKTLAQPAVVPDISAIQALAKETVAKKLEAPASANVTITPQTIDSRILIPRCASPVRAELASDREISRNNTVKISCDSPDLDYPWQIYLSVRVDISYPVVVAKETLAPGELLSAAQLEVRYIDQYSVNGEQFSNVDQLIGTRLKRRVSKDYPIFVSNICFVCKGDSVSIIAKTAQFQIKTVGVAEEDGNLGEQIRVKNAQSNKMIEAVVTHVGEVRVNM</sequence>
<dbReference type="Pfam" id="PF17656">
    <property type="entry name" value="ChapFlgA_N"/>
    <property type="match status" value="1"/>
</dbReference>
<feature type="signal peptide" evidence="7">
    <location>
        <begin position="1"/>
        <end position="21"/>
    </location>
</feature>
<dbReference type="PANTHER" id="PTHR36307:SF1">
    <property type="entry name" value="FLAGELLA BASAL BODY P-RING FORMATION PROTEIN FLGA"/>
    <property type="match status" value="1"/>
</dbReference>
<evidence type="ECO:0000256" key="3">
    <source>
        <dbReference type="ARBA" id="ARBA00014754"/>
    </source>
</evidence>
<dbReference type="RefSeq" id="WP_212596530.1">
    <property type="nucleotide sequence ID" value="NZ_CP073587.1"/>
</dbReference>
<keyword evidence="7" id="KW-1005">Bacterial flagellum biogenesis</keyword>
<dbReference type="InterPro" id="IPR039246">
    <property type="entry name" value="Flagellar_FlgA"/>
</dbReference>
<evidence type="ECO:0000313" key="10">
    <source>
        <dbReference type="Proteomes" id="UP000679575"/>
    </source>
</evidence>
<gene>
    <name evidence="9" type="primary">flgA</name>
    <name evidence="9" type="ORF">KDN34_05120</name>
</gene>
<comment type="function">
    <text evidence="6 7">Involved in the assembly process of the P-ring formation. It may associate with FlgF on the rod constituting a structure essential for the P-ring assembly or may act as a modulator protein for the P-ring assembly.</text>
</comment>
<organism evidence="9 10">
    <name type="scientific">Shewanella yunxiaonensis</name>
    <dbReference type="NCBI Taxonomy" id="2829809"/>
    <lineage>
        <taxon>Bacteria</taxon>
        <taxon>Pseudomonadati</taxon>
        <taxon>Pseudomonadota</taxon>
        <taxon>Gammaproteobacteria</taxon>
        <taxon>Alteromonadales</taxon>
        <taxon>Shewanellaceae</taxon>
        <taxon>Shewanella</taxon>
    </lineage>
</organism>
<keyword evidence="5 7" id="KW-0574">Periplasm</keyword>
<keyword evidence="9" id="KW-0966">Cell projection</keyword>
<dbReference type="Pfam" id="PF13144">
    <property type="entry name" value="ChapFlgA"/>
    <property type="match status" value="1"/>
</dbReference>
<dbReference type="InterPro" id="IPR013974">
    <property type="entry name" value="SAF"/>
</dbReference>
<evidence type="ECO:0000259" key="8">
    <source>
        <dbReference type="SMART" id="SM00858"/>
    </source>
</evidence>
<dbReference type="InterPro" id="IPR017585">
    <property type="entry name" value="SAF_FlgA"/>
</dbReference>
<dbReference type="CDD" id="cd11614">
    <property type="entry name" value="SAF_CpaB_FlgA_like"/>
    <property type="match status" value="1"/>
</dbReference>
<comment type="similarity">
    <text evidence="2 7">Belongs to the FlgA family.</text>
</comment>
<keyword evidence="10" id="KW-1185">Reference proteome</keyword>
<evidence type="ECO:0000256" key="7">
    <source>
        <dbReference type="RuleBase" id="RU362063"/>
    </source>
</evidence>
<evidence type="ECO:0000256" key="6">
    <source>
        <dbReference type="ARBA" id="ARBA00025643"/>
    </source>
</evidence>
<keyword evidence="4 7" id="KW-0732">Signal</keyword>
<proteinExistence type="inferred from homology"/>
<evidence type="ECO:0000256" key="5">
    <source>
        <dbReference type="ARBA" id="ARBA00022764"/>
    </source>
</evidence>
<dbReference type="PANTHER" id="PTHR36307">
    <property type="entry name" value="FLAGELLA BASAL BODY P-RING FORMATION PROTEIN FLGA"/>
    <property type="match status" value="1"/>
</dbReference>
<feature type="domain" description="SAF" evidence="8">
    <location>
        <begin position="113"/>
        <end position="175"/>
    </location>
</feature>
<accession>A0ABX7YXK0</accession>
<name>A0ABX7YXK0_9GAMM</name>
<comment type="subcellular location">
    <subcellularLocation>
        <location evidence="1 7">Periplasm</location>
    </subcellularLocation>
</comment>
<protein>
    <recommendedName>
        <fullName evidence="3 7">Flagella basal body P-ring formation protein FlgA</fullName>
    </recommendedName>
</protein>
<dbReference type="NCBIfam" id="TIGR03170">
    <property type="entry name" value="flgA_cterm"/>
    <property type="match status" value="1"/>
</dbReference>
<evidence type="ECO:0000256" key="4">
    <source>
        <dbReference type="ARBA" id="ARBA00022729"/>
    </source>
</evidence>